<proteinExistence type="predicted"/>
<reference evidence="7" key="2">
    <citation type="journal article" date="2023" name="IMA Fungus">
        <title>Comparative genomic study of the Penicillium genus elucidates a diverse pangenome and 15 lateral gene transfer events.</title>
        <authorList>
            <person name="Petersen C."/>
            <person name="Sorensen T."/>
            <person name="Nielsen M.R."/>
            <person name="Sondergaard T.E."/>
            <person name="Sorensen J.L."/>
            <person name="Fitzpatrick D.A."/>
            <person name="Frisvad J.C."/>
            <person name="Nielsen K.L."/>
        </authorList>
    </citation>
    <scope>NUCLEOTIDE SEQUENCE</scope>
    <source>
        <strain evidence="7">IBT 15544</strain>
    </source>
</reference>
<dbReference type="PANTHER" id="PTHR45646">
    <property type="entry name" value="SERINE/THREONINE-PROTEIN KINASE DOA-RELATED"/>
    <property type="match status" value="1"/>
</dbReference>
<evidence type="ECO:0000256" key="4">
    <source>
        <dbReference type="ARBA" id="ARBA00022777"/>
    </source>
</evidence>
<dbReference type="GO" id="GO:0004674">
    <property type="term" value="F:protein serine/threonine kinase activity"/>
    <property type="evidence" value="ECO:0007669"/>
    <property type="project" value="UniProtKB-KW"/>
</dbReference>
<evidence type="ECO:0000256" key="2">
    <source>
        <dbReference type="ARBA" id="ARBA00022679"/>
    </source>
</evidence>
<protein>
    <recommendedName>
        <fullName evidence="6">Protein kinase domain-containing protein</fullName>
    </recommendedName>
</protein>
<dbReference type="GeneID" id="83179432"/>
<keyword evidence="3" id="KW-0547">Nucleotide-binding</keyword>
<evidence type="ECO:0000259" key="6">
    <source>
        <dbReference type="PROSITE" id="PS50011"/>
    </source>
</evidence>
<evidence type="ECO:0000313" key="8">
    <source>
        <dbReference type="Proteomes" id="UP001150904"/>
    </source>
</evidence>
<dbReference type="Gene3D" id="3.30.200.20">
    <property type="entry name" value="Phosphorylase Kinase, domain 1"/>
    <property type="match status" value="1"/>
</dbReference>
<evidence type="ECO:0000256" key="5">
    <source>
        <dbReference type="ARBA" id="ARBA00022840"/>
    </source>
</evidence>
<evidence type="ECO:0000256" key="3">
    <source>
        <dbReference type="ARBA" id="ARBA00022741"/>
    </source>
</evidence>
<dbReference type="Gene3D" id="1.10.510.10">
    <property type="entry name" value="Transferase(Phosphotransferase) domain 1"/>
    <property type="match status" value="1"/>
</dbReference>
<name>A0A9W9MMZ6_9EURO</name>
<dbReference type="Proteomes" id="UP001150904">
    <property type="component" value="Unassembled WGS sequence"/>
</dbReference>
<feature type="domain" description="Protein kinase" evidence="6">
    <location>
        <begin position="40"/>
        <end position="394"/>
    </location>
</feature>
<sequence length="394" mass="44704">MDLSLFCQSNLLYTQESLSKYKPGGYHPVNLGDTFANDRYKIHHKLGWGGGGGGAFPHRNQWVSLKIMTADSSASREVQNLKFLERHSQQGLSSNYVVQLLDAFTHKGPNGVHQCLVFELLGPSVDKVLSDYRGSQDELCPGIIVRMSTQILKAVKFIHSAGMCHGDISGRNIAFTCTHLSTQTEEQLFDVLGYPEIEPLTRNDGAPLGNGLPTQLVKAAEWDDWIDEDDEDIRLLDFGESFFQGKEPEKLAQASSLRVPETIFTDCFDYRVDLWRTGCMIYYFLFTIWPFWYLGEDEVYIFQMIGFVERLPAEWESQWKSMLMKSSHTLELEEGKQTDRQTDLTSKLERQFAELVPGPKLEPLLHATQGLMRFLPSSRLTAEEALDLLGNAQE</sequence>
<dbReference type="RefSeq" id="XP_058308669.1">
    <property type="nucleotide sequence ID" value="XM_058452131.1"/>
</dbReference>
<keyword evidence="5" id="KW-0067">ATP-binding</keyword>
<dbReference type="PANTHER" id="PTHR45646:SF11">
    <property type="entry name" value="SERINE_THREONINE-PROTEIN KINASE DOA"/>
    <property type="match status" value="1"/>
</dbReference>
<evidence type="ECO:0000313" key="7">
    <source>
        <dbReference type="EMBL" id="KAJ5204190.1"/>
    </source>
</evidence>
<keyword evidence="8" id="KW-1185">Reference proteome</keyword>
<reference evidence="7" key="1">
    <citation type="submission" date="2022-12" db="EMBL/GenBank/DDBJ databases">
        <authorList>
            <person name="Petersen C."/>
        </authorList>
    </citation>
    <scope>NUCLEOTIDE SEQUENCE</scope>
    <source>
        <strain evidence="7">IBT 15544</strain>
    </source>
</reference>
<dbReference type="EMBL" id="JAPQKR010000012">
    <property type="protein sequence ID" value="KAJ5204190.1"/>
    <property type="molecule type" value="Genomic_DNA"/>
</dbReference>
<dbReference type="InterPro" id="IPR051175">
    <property type="entry name" value="CLK_kinases"/>
</dbReference>
<dbReference type="GO" id="GO:0005524">
    <property type="term" value="F:ATP binding"/>
    <property type="evidence" value="ECO:0007669"/>
    <property type="project" value="UniProtKB-KW"/>
</dbReference>
<dbReference type="SMART" id="SM00220">
    <property type="entry name" value="S_TKc"/>
    <property type="match status" value="1"/>
</dbReference>
<dbReference type="OrthoDB" id="5979581at2759"/>
<comment type="caution">
    <text evidence="7">The sequence shown here is derived from an EMBL/GenBank/DDBJ whole genome shotgun (WGS) entry which is preliminary data.</text>
</comment>
<keyword evidence="2" id="KW-0808">Transferase</keyword>
<dbReference type="Pfam" id="PF00069">
    <property type="entry name" value="Pkinase"/>
    <property type="match status" value="1"/>
</dbReference>
<dbReference type="InterPro" id="IPR000719">
    <property type="entry name" value="Prot_kinase_dom"/>
</dbReference>
<dbReference type="InterPro" id="IPR011009">
    <property type="entry name" value="Kinase-like_dom_sf"/>
</dbReference>
<dbReference type="SUPFAM" id="SSF56112">
    <property type="entry name" value="Protein kinase-like (PK-like)"/>
    <property type="match status" value="1"/>
</dbReference>
<accession>A0A9W9MMZ6</accession>
<organism evidence="7 8">
    <name type="scientific">Penicillium cinerascens</name>
    <dbReference type="NCBI Taxonomy" id="70096"/>
    <lineage>
        <taxon>Eukaryota</taxon>
        <taxon>Fungi</taxon>
        <taxon>Dikarya</taxon>
        <taxon>Ascomycota</taxon>
        <taxon>Pezizomycotina</taxon>
        <taxon>Eurotiomycetes</taxon>
        <taxon>Eurotiomycetidae</taxon>
        <taxon>Eurotiales</taxon>
        <taxon>Aspergillaceae</taxon>
        <taxon>Penicillium</taxon>
    </lineage>
</organism>
<dbReference type="AlphaFoldDB" id="A0A9W9MMZ6"/>
<dbReference type="GO" id="GO:0043484">
    <property type="term" value="P:regulation of RNA splicing"/>
    <property type="evidence" value="ECO:0007669"/>
    <property type="project" value="TreeGrafter"/>
</dbReference>
<dbReference type="PROSITE" id="PS50011">
    <property type="entry name" value="PROTEIN_KINASE_DOM"/>
    <property type="match status" value="1"/>
</dbReference>
<dbReference type="GO" id="GO:0005634">
    <property type="term" value="C:nucleus"/>
    <property type="evidence" value="ECO:0007669"/>
    <property type="project" value="TreeGrafter"/>
</dbReference>
<keyword evidence="1" id="KW-0723">Serine/threonine-protein kinase</keyword>
<keyword evidence="4" id="KW-0418">Kinase</keyword>
<evidence type="ECO:0000256" key="1">
    <source>
        <dbReference type="ARBA" id="ARBA00022527"/>
    </source>
</evidence>
<gene>
    <name evidence="7" type="ORF">N7498_005069</name>
</gene>